<dbReference type="CDD" id="cd20979">
    <property type="entry name" value="IgI_1_hemolin-like"/>
    <property type="match status" value="1"/>
</dbReference>
<sequence>MVSKSIVALAACVAMCVAQPVEKMPVLKDQPAEVLFRESQATVLECVTENGDKDVKYSWQKDGKEFKWQEHNIAQRKDEGSLVFLKPEAKDEGQYRCFAESAAGVATSHIISFRRTYMVVPTTFKTVEKKPVEGSWLKLECSIPEGYPKPTIVWRKQLGEDESIADSILARRITQSPEGDLYFTSVEKEDVSESYKYVCAAKSPAIDGDVPLVGYTIKSLEKNTNQKNGELVPMYVSNDMIAKAGDVTMIYCMYGGVPMAYPNWFKDGKDVNGKPSDRITRHNRTSGKRLLIKETLLEDQGTFTCDVNNEVGKPQKHSVKLTVVSGPRFTKKPEKQVIAKQGQDFVIPCEVSALPAAPVSWTFNAKPISGSRVVASPSGLTIKGIQKSDKGYYGCQAHNEHGDAYAETLVIVA</sequence>
<evidence type="ECO:0000313" key="12">
    <source>
        <dbReference type="EMBL" id="KAG6459162.1"/>
    </source>
</evidence>
<dbReference type="EMBL" id="JH668611">
    <property type="protein sequence ID" value="KAG6459161.1"/>
    <property type="molecule type" value="Genomic_DNA"/>
</dbReference>
<dbReference type="InterPro" id="IPR003598">
    <property type="entry name" value="Ig_sub2"/>
</dbReference>
<keyword evidence="2" id="KW-0964">Secreted</keyword>
<dbReference type="GO" id="GO:0070593">
    <property type="term" value="P:dendrite self-avoidance"/>
    <property type="evidence" value="ECO:0007669"/>
    <property type="project" value="TreeGrafter"/>
</dbReference>
<dbReference type="EMBL" id="JH668611">
    <property type="protein sequence ID" value="KAG6459162.1"/>
    <property type="molecule type" value="Genomic_DNA"/>
</dbReference>
<dbReference type="SMART" id="SM00408">
    <property type="entry name" value="IGc2"/>
    <property type="match status" value="4"/>
</dbReference>
<dbReference type="FunFam" id="2.60.40.10:FF:000032">
    <property type="entry name" value="palladin isoform X1"/>
    <property type="match status" value="1"/>
</dbReference>
<feature type="domain" description="Ig-like" evidence="9">
    <location>
        <begin position="25"/>
        <end position="112"/>
    </location>
</feature>
<evidence type="ECO:0000256" key="7">
    <source>
        <dbReference type="ARBA" id="ARBA00068688"/>
    </source>
</evidence>
<dbReference type="GO" id="GO:0098632">
    <property type="term" value="F:cell-cell adhesion mediator activity"/>
    <property type="evidence" value="ECO:0007669"/>
    <property type="project" value="TreeGrafter"/>
</dbReference>
<dbReference type="EMBL" id="U09650">
    <property type="protein sequence ID" value="AAC46915.1"/>
    <property type="molecule type" value="Genomic_DNA"/>
</dbReference>
<dbReference type="GO" id="GO:0005576">
    <property type="term" value="C:extracellular region"/>
    <property type="evidence" value="ECO:0007669"/>
    <property type="project" value="UniProtKB-SubCell"/>
</dbReference>
<evidence type="ECO:0000313" key="13">
    <source>
        <dbReference type="Proteomes" id="UP000791440"/>
    </source>
</evidence>
<feature type="domain" description="Ig-like" evidence="9">
    <location>
        <begin position="233"/>
        <end position="322"/>
    </location>
</feature>
<dbReference type="GO" id="GO:0007156">
    <property type="term" value="P:homophilic cell adhesion via plasma membrane adhesion molecules"/>
    <property type="evidence" value="ECO:0007669"/>
    <property type="project" value="TreeGrafter"/>
</dbReference>
<dbReference type="InterPro" id="IPR036179">
    <property type="entry name" value="Ig-like_dom_sf"/>
</dbReference>
<evidence type="ECO:0000256" key="5">
    <source>
        <dbReference type="ARBA" id="ARBA00023319"/>
    </source>
</evidence>
<dbReference type="GO" id="GO:0005886">
    <property type="term" value="C:plasma membrane"/>
    <property type="evidence" value="ECO:0007669"/>
    <property type="project" value="TreeGrafter"/>
</dbReference>
<dbReference type="InterPro" id="IPR013783">
    <property type="entry name" value="Ig-like_fold"/>
</dbReference>
<keyword evidence="3" id="KW-1015">Disulfide bond</keyword>
<comment type="similarity">
    <text evidence="6">Belongs to the hemolin family.</text>
</comment>
<dbReference type="SUPFAM" id="SSF48726">
    <property type="entry name" value="Immunoglobulin"/>
    <property type="match status" value="4"/>
</dbReference>
<dbReference type="InterPro" id="IPR003599">
    <property type="entry name" value="Ig_sub"/>
</dbReference>
<proteinExistence type="evidence at transcript level"/>
<dbReference type="Proteomes" id="UP000791440">
    <property type="component" value="Unassembled WGS sequence"/>
</dbReference>
<keyword evidence="5" id="KW-0393">Immunoglobulin domain</keyword>
<evidence type="ECO:0000256" key="6">
    <source>
        <dbReference type="ARBA" id="ARBA00061228"/>
    </source>
</evidence>
<evidence type="ECO:0000256" key="4">
    <source>
        <dbReference type="ARBA" id="ARBA00023180"/>
    </source>
</evidence>
<reference evidence="10" key="1">
    <citation type="journal article" date="1995" name="Insect Mol. Biol.">
        <title>Organization and expression of the hemolin gene, a member of the immunoglobulin superfamily in an insect, Manduca sexta.</title>
        <authorList>
            <person name="Wang Y."/>
            <person name="Willott E."/>
            <person name="Kanost M.R."/>
        </authorList>
    </citation>
    <scope>NUCLEOTIDE SEQUENCE</scope>
</reference>
<feature type="domain" description="Ig-like" evidence="9">
    <location>
        <begin position="121"/>
        <end position="201"/>
    </location>
</feature>
<protein>
    <recommendedName>
        <fullName evidence="7">Hemolin</fullName>
    </recommendedName>
</protein>
<dbReference type="PROSITE" id="PS50835">
    <property type="entry name" value="IG_LIKE"/>
    <property type="match status" value="4"/>
</dbReference>
<keyword evidence="4" id="KW-0325">Glycoprotein</keyword>
<dbReference type="CDD" id="cd20965">
    <property type="entry name" value="IgI_2_hemolin-like"/>
    <property type="match status" value="1"/>
</dbReference>
<dbReference type="Pfam" id="PF07679">
    <property type="entry name" value="I-set"/>
    <property type="match status" value="3"/>
</dbReference>
<organism evidence="10">
    <name type="scientific">Manduca sexta</name>
    <name type="common">Tobacco hawkmoth</name>
    <name type="synonym">Tobacco hornworm</name>
    <dbReference type="NCBI Taxonomy" id="7130"/>
    <lineage>
        <taxon>Eukaryota</taxon>
        <taxon>Metazoa</taxon>
        <taxon>Ecdysozoa</taxon>
        <taxon>Arthropoda</taxon>
        <taxon>Hexapoda</taxon>
        <taxon>Insecta</taxon>
        <taxon>Pterygota</taxon>
        <taxon>Neoptera</taxon>
        <taxon>Endopterygota</taxon>
        <taxon>Lepidoptera</taxon>
        <taxon>Glossata</taxon>
        <taxon>Ditrysia</taxon>
        <taxon>Bombycoidea</taxon>
        <taxon>Sphingidae</taxon>
        <taxon>Sphinginae</taxon>
        <taxon>Sphingini</taxon>
        <taxon>Manduca</taxon>
    </lineage>
</organism>
<gene>
    <name evidence="11" type="ORF">O3G_MSEX011236</name>
    <name evidence="12" type="ORF">O3G_MSEX011250</name>
</gene>
<evidence type="ECO:0000313" key="10">
    <source>
        <dbReference type="EMBL" id="AAC46916.1"/>
    </source>
</evidence>
<feature type="chain" id="PRO_5010972795" description="Hemolin" evidence="8">
    <location>
        <begin position="19"/>
        <end position="413"/>
    </location>
</feature>
<dbReference type="EMBL" id="U11879">
    <property type="protein sequence ID" value="AAC46916.1"/>
    <property type="molecule type" value="mRNA"/>
</dbReference>
<reference evidence="11" key="2">
    <citation type="journal article" date="2016" name="Insect Biochem. Mol. Biol.">
        <title>Multifaceted biological insights from a draft genome sequence of the tobacco hornworm moth, Manduca sexta.</title>
        <authorList>
            <person name="Kanost M.R."/>
            <person name="Arrese E.L."/>
            <person name="Cao X."/>
            <person name="Chen Y.R."/>
            <person name="Chellapilla S."/>
            <person name="Goldsmith M.R."/>
            <person name="Grosse-Wilde E."/>
            <person name="Heckel D.G."/>
            <person name="Herndon N."/>
            <person name="Jiang H."/>
            <person name="Papanicolaou A."/>
            <person name="Qu J."/>
            <person name="Soulages J.L."/>
            <person name="Vogel H."/>
            <person name="Walters J."/>
            <person name="Waterhouse R.M."/>
            <person name="Ahn S.J."/>
            <person name="Almeida F.C."/>
            <person name="An C."/>
            <person name="Aqrawi P."/>
            <person name="Bretschneider A."/>
            <person name="Bryant W.B."/>
            <person name="Bucks S."/>
            <person name="Chao H."/>
            <person name="Chevignon G."/>
            <person name="Christen J.M."/>
            <person name="Clarke D.F."/>
            <person name="Dittmer N.T."/>
            <person name="Ferguson L.C.F."/>
            <person name="Garavelou S."/>
            <person name="Gordon K.H.J."/>
            <person name="Gunaratna R.T."/>
            <person name="Han Y."/>
            <person name="Hauser F."/>
            <person name="He Y."/>
            <person name="Heidel-Fischer H."/>
            <person name="Hirsh A."/>
            <person name="Hu Y."/>
            <person name="Jiang H."/>
            <person name="Kalra D."/>
            <person name="Klinner C."/>
            <person name="Konig C."/>
            <person name="Kovar C."/>
            <person name="Kroll A.R."/>
            <person name="Kuwar S.S."/>
            <person name="Lee S.L."/>
            <person name="Lehman R."/>
            <person name="Li K."/>
            <person name="Li Z."/>
            <person name="Liang H."/>
            <person name="Lovelace S."/>
            <person name="Lu Z."/>
            <person name="Mansfield J.H."/>
            <person name="McCulloch K.J."/>
            <person name="Mathew T."/>
            <person name="Morton B."/>
            <person name="Muzny D.M."/>
            <person name="Neunemann D."/>
            <person name="Ongeri F."/>
            <person name="Pauchet Y."/>
            <person name="Pu L.L."/>
            <person name="Pyrousis I."/>
            <person name="Rao X.J."/>
            <person name="Redding A."/>
            <person name="Roesel C."/>
            <person name="Sanchez-Gracia A."/>
            <person name="Schaack S."/>
            <person name="Shukla A."/>
            <person name="Tetreau G."/>
            <person name="Wang Y."/>
            <person name="Xiong G.H."/>
            <person name="Traut W."/>
            <person name="Walsh T.K."/>
            <person name="Worley K.C."/>
            <person name="Wu D."/>
            <person name="Wu W."/>
            <person name="Wu Y.Q."/>
            <person name="Zhang X."/>
            <person name="Zou Z."/>
            <person name="Zucker H."/>
            <person name="Briscoe A.D."/>
            <person name="Burmester T."/>
            <person name="Clem R.J."/>
            <person name="Feyereisen R."/>
            <person name="Grimmelikhuijzen C.J.P."/>
            <person name="Hamodrakas S.J."/>
            <person name="Hansson B.S."/>
            <person name="Huguet E."/>
            <person name="Jermiin L.S."/>
            <person name="Lan Q."/>
            <person name="Lehman H.K."/>
            <person name="Lorenzen M."/>
            <person name="Merzendorfer H."/>
            <person name="Michalopoulos I."/>
            <person name="Morton D.B."/>
            <person name="Muthukrishnan S."/>
            <person name="Oakeshott J.G."/>
            <person name="Palmer W."/>
            <person name="Park Y."/>
            <person name="Passarelli A.L."/>
            <person name="Rozas J."/>
            <person name="Schwartz L.M."/>
            <person name="Smith W."/>
            <person name="Southgate A."/>
            <person name="Vilcinskas A."/>
            <person name="Vogt R."/>
            <person name="Wang P."/>
            <person name="Werren J."/>
            <person name="Yu X.Q."/>
            <person name="Zhou J.J."/>
            <person name="Brown S.J."/>
            <person name="Scherer S.E."/>
            <person name="Richards S."/>
            <person name="Blissard G.W."/>
        </authorList>
    </citation>
    <scope>NUCLEOTIDE SEQUENCE</scope>
</reference>
<dbReference type="GO" id="GO:0030424">
    <property type="term" value="C:axon"/>
    <property type="evidence" value="ECO:0007669"/>
    <property type="project" value="TreeGrafter"/>
</dbReference>
<accession>Q27418</accession>
<keyword evidence="8" id="KW-0732">Signal</keyword>
<evidence type="ECO:0000313" key="11">
    <source>
        <dbReference type="EMBL" id="KAG6459161.1"/>
    </source>
</evidence>
<evidence type="ECO:0000259" key="9">
    <source>
        <dbReference type="PROSITE" id="PS50835"/>
    </source>
</evidence>
<dbReference type="SMR" id="Q27418"/>
<comment type="subcellular location">
    <subcellularLocation>
        <location evidence="1">Secreted</location>
    </subcellularLocation>
</comment>
<evidence type="ECO:0000256" key="2">
    <source>
        <dbReference type="ARBA" id="ARBA00022525"/>
    </source>
</evidence>
<dbReference type="SMART" id="SM00409">
    <property type="entry name" value="IG"/>
    <property type="match status" value="4"/>
</dbReference>
<dbReference type="OrthoDB" id="6244967at2759"/>
<feature type="domain" description="Ig-like" evidence="9">
    <location>
        <begin position="327"/>
        <end position="411"/>
    </location>
</feature>
<dbReference type="InterPro" id="IPR007110">
    <property type="entry name" value="Ig-like_dom"/>
</dbReference>
<evidence type="ECO:0000256" key="8">
    <source>
        <dbReference type="SAM" id="SignalP"/>
    </source>
</evidence>
<keyword evidence="13" id="KW-1185">Reference proteome</keyword>
<dbReference type="AlphaFoldDB" id="Q27418"/>
<evidence type="ECO:0000256" key="1">
    <source>
        <dbReference type="ARBA" id="ARBA00004613"/>
    </source>
</evidence>
<dbReference type="PANTHER" id="PTHR10075">
    <property type="entry name" value="BASIGIN RELATED"/>
    <property type="match status" value="1"/>
</dbReference>
<dbReference type="GO" id="GO:0007411">
    <property type="term" value="P:axon guidance"/>
    <property type="evidence" value="ECO:0007669"/>
    <property type="project" value="TreeGrafter"/>
</dbReference>
<feature type="signal peptide" evidence="8">
    <location>
        <begin position="1"/>
        <end position="18"/>
    </location>
</feature>
<dbReference type="PANTHER" id="PTHR10075:SF103">
    <property type="entry name" value="ROUNDABOUT HOMOLOG 4"/>
    <property type="match status" value="1"/>
</dbReference>
<dbReference type="InterPro" id="IPR013098">
    <property type="entry name" value="Ig_I-set"/>
</dbReference>
<name>Q27418_MANSE</name>
<evidence type="ECO:0000256" key="3">
    <source>
        <dbReference type="ARBA" id="ARBA00023157"/>
    </source>
</evidence>
<dbReference type="Gene3D" id="2.60.40.10">
    <property type="entry name" value="Immunoglobulins"/>
    <property type="match status" value="4"/>
</dbReference>
<reference evidence="11" key="3">
    <citation type="submission" date="2020-12" db="EMBL/GenBank/DDBJ databases">
        <authorList>
            <person name="Kanost M."/>
        </authorList>
    </citation>
    <scope>NUCLEOTIDE SEQUENCE</scope>
</reference>